<dbReference type="InterPro" id="IPR008806">
    <property type="entry name" value="RNA_pol_III_Rpc82_C"/>
</dbReference>
<dbReference type="Proteomes" id="UP000019384">
    <property type="component" value="Unassembled WGS sequence"/>
</dbReference>
<feature type="domain" description="RNA polymerase III subunit RPC82-related helix-turn-helix" evidence="11">
    <location>
        <begin position="148"/>
        <end position="203"/>
    </location>
</feature>
<comment type="function">
    <text evidence="7 8">DNA-dependent RNA polymerase catalyzes the transcription of DNA into RNA using the four ribonucleoside triphosphates as substrates. Specific core component of RNA polymerase III which synthesizes small RNAs, such as 5S rRNA and tRNAs.</text>
</comment>
<keyword evidence="5 8" id="KW-0804">Transcription</keyword>
<evidence type="ECO:0000256" key="2">
    <source>
        <dbReference type="ARBA" id="ARBA00011206"/>
    </source>
</evidence>
<organism evidence="13 14">
    <name type="scientific">Kuraishia capsulata CBS 1993</name>
    <dbReference type="NCBI Taxonomy" id="1382522"/>
    <lineage>
        <taxon>Eukaryota</taxon>
        <taxon>Fungi</taxon>
        <taxon>Dikarya</taxon>
        <taxon>Ascomycota</taxon>
        <taxon>Saccharomycotina</taxon>
        <taxon>Pichiomycetes</taxon>
        <taxon>Pichiales</taxon>
        <taxon>Pichiaceae</taxon>
        <taxon>Kuraishia</taxon>
    </lineage>
</organism>
<feature type="coiled-coil region" evidence="9">
    <location>
        <begin position="671"/>
        <end position="698"/>
    </location>
</feature>
<protein>
    <recommendedName>
        <fullName evidence="3 8">DNA-directed RNA polymerase III subunit RPC3</fullName>
        <shortName evidence="8">RNA polymerase III subunit C3</shortName>
    </recommendedName>
</protein>
<evidence type="ECO:0000256" key="6">
    <source>
        <dbReference type="ARBA" id="ARBA00023242"/>
    </source>
</evidence>
<keyword evidence="9" id="KW-0175">Coiled coil</keyword>
<name>W6MJW5_9ASCO</name>
<dbReference type="InterPro" id="IPR013197">
    <property type="entry name" value="RNA_pol_III_RPC82-rel_HTH"/>
</dbReference>
<reference evidence="13" key="2">
    <citation type="submission" date="2014-02" db="EMBL/GenBank/DDBJ databases">
        <title>Complete DNA sequence of /Kuraishia capsulata/ illustrates novel genomic features among budding yeasts (/Saccharomycotina/).</title>
        <authorList>
            <person name="Morales L."/>
            <person name="Noel B."/>
            <person name="Porcel B."/>
            <person name="Marcet-Houben M."/>
            <person name="Hullo M-F."/>
            <person name="Sacerdot C."/>
            <person name="Tekaia F."/>
            <person name="Leh-Louis V."/>
            <person name="Despons L."/>
            <person name="Khanna V."/>
            <person name="Aury J-M."/>
            <person name="Barbe V."/>
            <person name="Couloux A."/>
            <person name="Labadie K."/>
            <person name="Pelletier E."/>
            <person name="Souciet J-L."/>
            <person name="Boekhout T."/>
            <person name="Gabaldon T."/>
            <person name="Wincker P."/>
            <person name="Dujon B."/>
        </authorList>
    </citation>
    <scope>NUCLEOTIDE SEQUENCE</scope>
    <source>
        <strain evidence="13">CBS 1993</strain>
    </source>
</reference>
<dbReference type="Pfam" id="PF22536">
    <property type="entry name" value="WHD_POLR3C"/>
    <property type="match status" value="1"/>
</dbReference>
<dbReference type="InterPro" id="IPR039748">
    <property type="entry name" value="RPC3"/>
</dbReference>
<dbReference type="AlphaFoldDB" id="W6MJW5"/>
<dbReference type="Gene3D" id="1.10.10.10">
    <property type="entry name" value="Winged helix-like DNA-binding domain superfamily/Winged helix DNA-binding domain"/>
    <property type="match status" value="2"/>
</dbReference>
<sequence length="747" mass="84861">MLYFGFFGLRTVVVTHPNQMSCDWPEHGERTPYTGLLRIIWENLGLLLETLKRYLCFILEISSGWENGGCALVAWCSVRKRRYRYTTPESWCGTRPSTDSPRPQNFFESGWEVTRRSSLCAAVMTSGRSNPFSGIVMASNTQSPESYLYTHAIKQNLGEQAALVVSSILSHGALTVQQLHHHTTLPAVKIKQALVSLLQMNIVVHSISDWKKQKAPKAYHFHEDGALKLLYAGEIISCLQQIYPDNALMVTIIQTVLCSGHLTLQDFLSSSDEEEEINKCFNLLVEGKWLVPIDPLHFQNRYDILMQIFRDQSRLYTIEKGASKTISQSKKLAEIKEMTRAKYASVILEKSGLTKDLRVNGMINPDVPLTFNLNRFLQRQRDVQLVSFCRQRFGEVTSRIYSLILDRIERDSKDIINDELELTKFMASIASSAPGAAVTAGLDPADLESLGEQLELADAKKSATFNASDILRFLKLVGDSERFDLRTDDLLGSIVDPSVSGTKRGLDGDLERAPKRVKLEQLDDVLMVGTDSMSVDPDQKLRGLINEHLRLLVMDTSVPFLHGTTEGWYYVPFTKLTTVLKDWTYRQYIKTIFGNDALRLLSCISEKRLIEEKLLASTVLMKENAVRSLLQKMATFQLVEIQEIPKTQDRSAMRSTFAFRHRPEAASSLILKSLTYSLADCLDRIEKLKDENRILLDKTTREDVMGKEEEMLITSELVQLQNIFETEVRYLVRFGRLRSGFECLGLF</sequence>
<evidence type="ECO:0000256" key="1">
    <source>
        <dbReference type="ARBA" id="ARBA00004123"/>
    </source>
</evidence>
<dbReference type="PANTHER" id="PTHR12949">
    <property type="entry name" value="RNA POLYMERASE III DNA DIRECTED -RELATED"/>
    <property type="match status" value="1"/>
</dbReference>
<keyword evidence="14" id="KW-1185">Reference proteome</keyword>
<dbReference type="InterPro" id="IPR036388">
    <property type="entry name" value="WH-like_DNA-bd_sf"/>
</dbReference>
<keyword evidence="4 8" id="KW-0240">DNA-directed RNA polymerase</keyword>
<evidence type="ECO:0000259" key="11">
    <source>
        <dbReference type="Pfam" id="PF08221"/>
    </source>
</evidence>
<evidence type="ECO:0000256" key="4">
    <source>
        <dbReference type="ARBA" id="ARBA00022478"/>
    </source>
</evidence>
<evidence type="ECO:0000256" key="5">
    <source>
        <dbReference type="ARBA" id="ARBA00023163"/>
    </source>
</evidence>
<dbReference type="GeneID" id="34519677"/>
<dbReference type="GO" id="GO:0006351">
    <property type="term" value="P:DNA-templated transcription"/>
    <property type="evidence" value="ECO:0007669"/>
    <property type="project" value="InterPro"/>
</dbReference>
<feature type="domain" description="DNA-directed RNA polymerase III subunit RPC3 winged-helix" evidence="12">
    <location>
        <begin position="587"/>
        <end position="659"/>
    </location>
</feature>
<keyword evidence="6 8" id="KW-0539">Nucleus</keyword>
<evidence type="ECO:0000313" key="14">
    <source>
        <dbReference type="Proteomes" id="UP000019384"/>
    </source>
</evidence>
<dbReference type="GO" id="GO:0005666">
    <property type="term" value="C:RNA polymerase III complex"/>
    <property type="evidence" value="ECO:0007669"/>
    <property type="project" value="UniProtKB-UniRule"/>
</dbReference>
<feature type="domain" description="RNA polymerase III Rpc82 C -terminal" evidence="10">
    <location>
        <begin position="281"/>
        <end position="580"/>
    </location>
</feature>
<evidence type="ECO:0000256" key="9">
    <source>
        <dbReference type="SAM" id="Coils"/>
    </source>
</evidence>
<dbReference type="OrthoDB" id="272392at2759"/>
<evidence type="ECO:0000313" key="13">
    <source>
        <dbReference type="EMBL" id="CDK26283.1"/>
    </source>
</evidence>
<dbReference type="Pfam" id="PF08221">
    <property type="entry name" value="HTH_9"/>
    <property type="match status" value="1"/>
</dbReference>
<dbReference type="GO" id="GO:0003697">
    <property type="term" value="F:single-stranded DNA binding"/>
    <property type="evidence" value="ECO:0007669"/>
    <property type="project" value="UniProtKB-UniRule"/>
</dbReference>
<evidence type="ECO:0000256" key="8">
    <source>
        <dbReference type="RuleBase" id="RU367076"/>
    </source>
</evidence>
<comment type="subcellular location">
    <subcellularLocation>
        <location evidence="1 8">Nucleus</location>
    </subcellularLocation>
</comment>
<gene>
    <name evidence="13" type="ORF">KUCA_T00002254001</name>
</gene>
<proteinExistence type="inferred from homology"/>
<dbReference type="HOGENOM" id="CLU_010734_0_0_1"/>
<evidence type="ECO:0000256" key="7">
    <source>
        <dbReference type="ARBA" id="ARBA00025127"/>
    </source>
</evidence>
<evidence type="ECO:0000256" key="3">
    <source>
        <dbReference type="ARBA" id="ARBA00016689"/>
    </source>
</evidence>
<comment type="subunit">
    <text evidence="2 8">Component of the RNA polymerase III (Pol III) complex consisting of 17 subunits.</text>
</comment>
<evidence type="ECO:0000259" key="10">
    <source>
        <dbReference type="Pfam" id="PF05645"/>
    </source>
</evidence>
<dbReference type="RefSeq" id="XP_022458289.1">
    <property type="nucleotide sequence ID" value="XM_022602489.1"/>
</dbReference>
<comment type="similarity">
    <text evidence="8">Belongs to the RNA polymerase beta chain family.</text>
</comment>
<dbReference type="STRING" id="1382522.W6MJW5"/>
<evidence type="ECO:0000259" key="12">
    <source>
        <dbReference type="Pfam" id="PF22536"/>
    </source>
</evidence>
<dbReference type="Pfam" id="PF05645">
    <property type="entry name" value="RNA_pol_Rpc82"/>
    <property type="match status" value="1"/>
</dbReference>
<dbReference type="PANTHER" id="PTHR12949:SF0">
    <property type="entry name" value="DNA-DIRECTED RNA POLYMERASE III SUBUNIT RPC3"/>
    <property type="match status" value="1"/>
</dbReference>
<reference evidence="13" key="1">
    <citation type="submission" date="2013-12" db="EMBL/GenBank/DDBJ databases">
        <authorList>
            <person name="Genoscope - CEA"/>
        </authorList>
    </citation>
    <scope>NUCLEOTIDE SEQUENCE</scope>
    <source>
        <strain evidence="13">CBS 1993</strain>
    </source>
</reference>
<dbReference type="Pfam" id="PF20912">
    <property type="entry name" value="RPC3_helical"/>
    <property type="match status" value="1"/>
</dbReference>
<accession>W6MJW5</accession>
<dbReference type="EMBL" id="HG793127">
    <property type="protein sequence ID" value="CDK26283.1"/>
    <property type="molecule type" value="Genomic_DNA"/>
</dbReference>
<dbReference type="InterPro" id="IPR055207">
    <property type="entry name" value="POLR3C_WHD"/>
</dbReference>